<reference evidence="3 4" key="1">
    <citation type="submission" date="2016-08" db="EMBL/GenBank/DDBJ databases">
        <title>A new outlook on sporulation: Clostridium algidixylanolyticum.</title>
        <authorList>
            <person name="Poppleton D.I."/>
            <person name="Gribaldo S."/>
        </authorList>
    </citation>
    <scope>NUCLEOTIDE SEQUENCE [LARGE SCALE GENOMIC DNA]</scope>
    <source>
        <strain evidence="3 4">SPL73</strain>
    </source>
</reference>
<evidence type="ECO:0000313" key="4">
    <source>
        <dbReference type="Proteomes" id="UP000284277"/>
    </source>
</evidence>
<dbReference type="AlphaFoldDB" id="A0A419T2K9"/>
<dbReference type="OrthoDB" id="212459at2"/>
<dbReference type="Pfam" id="PF13556">
    <property type="entry name" value="HTH_30"/>
    <property type="match status" value="1"/>
</dbReference>
<dbReference type="InterPro" id="IPR025736">
    <property type="entry name" value="PucR_C-HTH_dom"/>
</dbReference>
<dbReference type="InterPro" id="IPR008599">
    <property type="entry name" value="Diacid_rec"/>
</dbReference>
<keyword evidence="4" id="KW-1185">Reference proteome</keyword>
<organism evidence="3 4">
    <name type="scientific">Lacrimispora algidixylanolytica</name>
    <dbReference type="NCBI Taxonomy" id="94868"/>
    <lineage>
        <taxon>Bacteria</taxon>
        <taxon>Bacillati</taxon>
        <taxon>Bacillota</taxon>
        <taxon>Clostridia</taxon>
        <taxon>Lachnospirales</taxon>
        <taxon>Lachnospiraceae</taxon>
        <taxon>Lacrimispora</taxon>
    </lineage>
</organism>
<comment type="caution">
    <text evidence="3">The sequence shown here is derived from an EMBL/GenBank/DDBJ whole genome shotgun (WGS) entry which is preliminary data.</text>
</comment>
<evidence type="ECO:0000259" key="1">
    <source>
        <dbReference type="Pfam" id="PF05651"/>
    </source>
</evidence>
<feature type="domain" description="PucR C-terminal helix-turn-helix" evidence="2">
    <location>
        <begin position="304"/>
        <end position="357"/>
    </location>
</feature>
<evidence type="ECO:0000313" key="3">
    <source>
        <dbReference type="EMBL" id="RKD31681.1"/>
    </source>
</evidence>
<dbReference type="PANTHER" id="PTHR33744">
    <property type="entry name" value="CARBOHYDRATE DIACID REGULATOR"/>
    <property type="match status" value="1"/>
</dbReference>
<accession>A0A419T2K9</accession>
<dbReference type="EMBL" id="MCIA01000016">
    <property type="protein sequence ID" value="RKD31681.1"/>
    <property type="molecule type" value="Genomic_DNA"/>
</dbReference>
<dbReference type="PANTHER" id="PTHR33744:SF15">
    <property type="entry name" value="CARBOHYDRATE DIACID REGULATOR"/>
    <property type="match status" value="1"/>
</dbReference>
<dbReference type="RefSeq" id="WP_120196831.1">
    <property type="nucleotide sequence ID" value="NZ_MCIA01000016.1"/>
</dbReference>
<sequence>MITKISKKLAQQIVDTVKDVSGYHINFIDGSGIIFASTNHQRIGDFHEIGYRAAMTGEVIETTGEQQFQGSQKGVNIPIFHNALFVAVIGITGEPDEVRKYANLAIRITQLLIREQEMDAAIFTQKEKVNYIVRSLITGDFSNRAYLNQCLNEVKVDATENMRTVILLLNNRYNVVNISLIEQKLFRTLESIQAPLFSYTYPNEFIAVVYEKNLPQTVPILKQLAADYEHILSIGVGSNQEINQLKLSYDNSYIALKSLQVAKSNYAEFDLLDIEIILGSIDIKSREEYLKKTLSALSDEDISLLRTYYEQGMSLAKTCEILFLHKNTLQYKLDRIYRLSGYNPREFRHGVILYVALWLNVNLL</sequence>
<feature type="domain" description="Putative sugar diacid recognition" evidence="1">
    <location>
        <begin position="5"/>
        <end position="134"/>
    </location>
</feature>
<dbReference type="InterPro" id="IPR042070">
    <property type="entry name" value="PucR_C-HTH_sf"/>
</dbReference>
<name>A0A419T2K9_9FIRM</name>
<proteinExistence type="predicted"/>
<dbReference type="Proteomes" id="UP000284277">
    <property type="component" value="Unassembled WGS sequence"/>
</dbReference>
<evidence type="ECO:0008006" key="5">
    <source>
        <dbReference type="Google" id="ProtNLM"/>
    </source>
</evidence>
<dbReference type="Pfam" id="PF05651">
    <property type="entry name" value="Diacid_rec"/>
    <property type="match status" value="1"/>
</dbReference>
<gene>
    <name evidence="3" type="ORF">BET01_19325</name>
</gene>
<protein>
    <recommendedName>
        <fullName evidence="5">Sugar diacid utilization regulator SdaR</fullName>
    </recommendedName>
</protein>
<evidence type="ECO:0000259" key="2">
    <source>
        <dbReference type="Pfam" id="PF13556"/>
    </source>
</evidence>
<dbReference type="Gene3D" id="1.10.10.2840">
    <property type="entry name" value="PucR C-terminal helix-turn-helix domain"/>
    <property type="match status" value="1"/>
</dbReference>
<dbReference type="InterPro" id="IPR051448">
    <property type="entry name" value="CdaR-like_regulators"/>
</dbReference>